<dbReference type="GO" id="GO:0007286">
    <property type="term" value="P:spermatid development"/>
    <property type="evidence" value="ECO:0007669"/>
    <property type="project" value="TreeGrafter"/>
</dbReference>
<evidence type="ECO:0000259" key="3">
    <source>
        <dbReference type="Pfam" id="PF04803"/>
    </source>
</evidence>
<evidence type="ECO:0000256" key="1">
    <source>
        <dbReference type="ARBA" id="ARBA00010283"/>
    </source>
</evidence>
<protein>
    <submittedName>
        <fullName evidence="4">Synaptonemal complex protein 3</fullName>
    </submittedName>
</protein>
<evidence type="ECO:0000313" key="4">
    <source>
        <dbReference type="EMBL" id="RXM95597.1"/>
    </source>
</evidence>
<gene>
    <name evidence="4" type="ORF">EOD39_16679</name>
</gene>
<comment type="similarity">
    <text evidence="1">Belongs to the XLR/SYCP3 family.</text>
</comment>
<dbReference type="InterPro" id="IPR006888">
    <property type="entry name" value="XLR/SYCP3/FAM9_dom"/>
</dbReference>
<dbReference type="EMBL" id="SCEB01002242">
    <property type="protein sequence ID" value="RXM95597.1"/>
    <property type="molecule type" value="Genomic_DNA"/>
</dbReference>
<name>A0A444V599_ACIRT</name>
<dbReference type="GO" id="GO:0000795">
    <property type="term" value="C:synaptonemal complex"/>
    <property type="evidence" value="ECO:0007669"/>
    <property type="project" value="TreeGrafter"/>
</dbReference>
<proteinExistence type="inferred from homology"/>
<evidence type="ECO:0000256" key="2">
    <source>
        <dbReference type="SAM" id="MobiDB-lite"/>
    </source>
</evidence>
<dbReference type="PANTHER" id="PTHR19368:SF15">
    <property type="entry name" value="XLR_SYCP3_FAM9 DOMAIN-CONTAINING PROTEIN"/>
    <property type="match status" value="1"/>
</dbReference>
<reference evidence="4 5" key="1">
    <citation type="submission" date="2019-01" db="EMBL/GenBank/DDBJ databases">
        <title>Draft Genome and Complete Hox-Cluster Characterization of the Sterlet Sturgeon (Acipenser ruthenus).</title>
        <authorList>
            <person name="Wei Q."/>
        </authorList>
    </citation>
    <scope>NUCLEOTIDE SEQUENCE [LARGE SCALE GENOMIC DNA]</scope>
    <source>
        <strain evidence="4">WHYD16114868_AA</strain>
        <tissue evidence="4">Blood</tissue>
    </source>
</reference>
<dbReference type="GO" id="GO:0051321">
    <property type="term" value="P:meiotic cell cycle"/>
    <property type="evidence" value="ECO:0007669"/>
    <property type="project" value="TreeGrafter"/>
</dbReference>
<feature type="compositionally biased region" description="Polar residues" evidence="2">
    <location>
        <begin position="1"/>
        <end position="10"/>
    </location>
</feature>
<organism evidence="4 5">
    <name type="scientific">Acipenser ruthenus</name>
    <name type="common">Sterlet sturgeon</name>
    <dbReference type="NCBI Taxonomy" id="7906"/>
    <lineage>
        <taxon>Eukaryota</taxon>
        <taxon>Metazoa</taxon>
        <taxon>Chordata</taxon>
        <taxon>Craniata</taxon>
        <taxon>Vertebrata</taxon>
        <taxon>Euteleostomi</taxon>
        <taxon>Actinopterygii</taxon>
        <taxon>Chondrostei</taxon>
        <taxon>Acipenseriformes</taxon>
        <taxon>Acipenseridae</taxon>
        <taxon>Acipenser</taxon>
    </lineage>
</organism>
<dbReference type="InterPro" id="IPR051443">
    <property type="entry name" value="XLR/SYCP3"/>
</dbReference>
<sequence length="190" mass="22330">MSQKPSNNRRNGAKNLKEKTGAGGYDPTDCRFTFFTDDLAKKMESSFEADINKALSAKRKRMEVYTKSSLKTSNLKIEQIWKAQQNDRNKLTDDYSKQFTTVFQQWESDVQKYKDQEDKLGNMFRQQQKLFQQMRVVQGQRLKTVKQLLDQFVKNLEELESSHSAQHSTIQNELRKEMALFQKKILTDTI</sequence>
<dbReference type="Pfam" id="PF04803">
    <property type="entry name" value="Cor1"/>
    <property type="match status" value="1"/>
</dbReference>
<dbReference type="PANTHER" id="PTHR19368">
    <property type="entry name" value="XLR/SCP3/FAM9"/>
    <property type="match status" value="1"/>
</dbReference>
<comment type="caution">
    <text evidence="4">The sequence shown here is derived from an EMBL/GenBank/DDBJ whole genome shotgun (WGS) entry which is preliminary data.</text>
</comment>
<accession>A0A444V599</accession>
<dbReference type="AlphaFoldDB" id="A0A444V599"/>
<dbReference type="Proteomes" id="UP000289886">
    <property type="component" value="Unassembled WGS sequence"/>
</dbReference>
<feature type="domain" description="XLR/SYCP3/FAM9" evidence="3">
    <location>
        <begin position="53"/>
        <end position="184"/>
    </location>
</feature>
<keyword evidence="5" id="KW-1185">Reference proteome</keyword>
<feature type="region of interest" description="Disordered" evidence="2">
    <location>
        <begin position="1"/>
        <end position="26"/>
    </location>
</feature>
<evidence type="ECO:0000313" key="5">
    <source>
        <dbReference type="Proteomes" id="UP000289886"/>
    </source>
</evidence>